<comment type="function">
    <text evidence="8">Part of a membrane-bound complex that couples electron transfer with translocation of ions across the membrane.</text>
</comment>
<evidence type="ECO:0000256" key="5">
    <source>
        <dbReference type="ARBA" id="ARBA00022982"/>
    </source>
</evidence>
<name>W8U693_PEPAC</name>
<dbReference type="HAMAP" id="MF_00478">
    <property type="entry name" value="RsxE_RnfE"/>
    <property type="match status" value="1"/>
</dbReference>
<evidence type="ECO:0000256" key="6">
    <source>
        <dbReference type="ARBA" id="ARBA00022989"/>
    </source>
</evidence>
<dbReference type="RefSeq" id="WP_025435445.1">
    <property type="nucleotide sequence ID" value="NZ_CP007452.1"/>
</dbReference>
<accession>W8U693</accession>
<keyword evidence="2 8" id="KW-0813">Transport</keyword>
<dbReference type="KEGG" id="eac:EAL2_c11450"/>
<dbReference type="GO" id="GO:0005886">
    <property type="term" value="C:plasma membrane"/>
    <property type="evidence" value="ECO:0007669"/>
    <property type="project" value="UniProtKB-SubCell"/>
</dbReference>
<dbReference type="PANTHER" id="PTHR30586:SF0">
    <property type="entry name" value="ION-TRANSLOCATING OXIDOREDUCTASE COMPLEX SUBUNIT E"/>
    <property type="match status" value="1"/>
</dbReference>
<feature type="transmembrane region" description="Helical" evidence="8">
    <location>
        <begin position="170"/>
        <end position="189"/>
    </location>
</feature>
<comment type="subcellular location">
    <subcellularLocation>
        <location evidence="8">Cell membrane</location>
        <topology evidence="8">Multi-pass membrane protein</topology>
    </subcellularLocation>
    <subcellularLocation>
        <location evidence="1">Endomembrane system</location>
        <topology evidence="1">Multi-pass membrane protein</topology>
    </subcellularLocation>
</comment>
<keyword evidence="8" id="KW-1003">Cell membrane</keyword>
<dbReference type="NCBIfam" id="TIGR01948">
    <property type="entry name" value="rnfE"/>
    <property type="match status" value="1"/>
</dbReference>
<dbReference type="NCBIfam" id="NF009070">
    <property type="entry name" value="PRK12405.1"/>
    <property type="match status" value="1"/>
</dbReference>
<feature type="transmembrane region" description="Helical" evidence="8">
    <location>
        <begin position="70"/>
        <end position="90"/>
    </location>
</feature>
<reference evidence="9 10" key="1">
    <citation type="journal article" date="2014" name="Genome Announc.">
        <title>Complete Genome Sequence of Amino Acid-Utilizing Eubacterium acidaminophilum al-2 (DSM 3953).</title>
        <authorList>
            <person name="Poehlein A."/>
            <person name="Andreesen J.R."/>
            <person name="Daniel R."/>
        </authorList>
    </citation>
    <scope>NUCLEOTIDE SEQUENCE [LARGE SCALE GENOMIC DNA]</scope>
    <source>
        <strain evidence="9 10">DSM 3953</strain>
    </source>
</reference>
<sequence>MKLGKIFRNGLVNENPVFAQVLGMCPTLAVTTSAENGLGMGLATTAVLLCSNFAISLIRKLIPSKVRIPAYVVVIATFVTLVGMLIKAYLPSLDEALGLFIPLIVVNCLILARAESFASKNNPGASVADGLAMGLGFALALTLLGCVRELFGNGTVFGQMVFGSGYKPALIMILPPGAFIALGILLAGFKKLTSAR</sequence>
<comment type="caution">
    <text evidence="8">Lacks conserved residue(s) required for the propagation of feature annotation.</text>
</comment>
<keyword evidence="3 8" id="KW-0812">Transmembrane</keyword>
<dbReference type="InterPro" id="IPR003667">
    <property type="entry name" value="NqrDE/RnfAE"/>
</dbReference>
<evidence type="ECO:0000256" key="4">
    <source>
        <dbReference type="ARBA" id="ARBA00022967"/>
    </source>
</evidence>
<dbReference type="EC" id="7.-.-.-" evidence="8"/>
<comment type="subunit">
    <text evidence="8">The complex is composed of six subunits: RnfA, RnfB, RnfC, RnfD, RnfE and RnfG.</text>
</comment>
<keyword evidence="4 8" id="KW-1278">Translocase</keyword>
<proteinExistence type="inferred from homology"/>
<evidence type="ECO:0000256" key="1">
    <source>
        <dbReference type="ARBA" id="ARBA00004127"/>
    </source>
</evidence>
<dbReference type="Pfam" id="PF02508">
    <property type="entry name" value="Rnf-Nqr"/>
    <property type="match status" value="1"/>
</dbReference>
<dbReference type="PATRIC" id="fig|1286171.3.peg.1093"/>
<evidence type="ECO:0000313" key="9">
    <source>
        <dbReference type="EMBL" id="AHM56441.1"/>
    </source>
</evidence>
<evidence type="ECO:0000256" key="7">
    <source>
        <dbReference type="ARBA" id="ARBA00023136"/>
    </source>
</evidence>
<dbReference type="GO" id="GO:0022900">
    <property type="term" value="P:electron transport chain"/>
    <property type="evidence" value="ECO:0007669"/>
    <property type="project" value="UniProtKB-UniRule"/>
</dbReference>
<dbReference type="Proteomes" id="UP000019591">
    <property type="component" value="Chromosome"/>
</dbReference>
<comment type="similarity">
    <text evidence="8">Belongs to the NqrDE/RnfAE family.</text>
</comment>
<organism evidence="9 10">
    <name type="scientific">Peptoclostridium acidaminophilum DSM 3953</name>
    <dbReference type="NCBI Taxonomy" id="1286171"/>
    <lineage>
        <taxon>Bacteria</taxon>
        <taxon>Bacillati</taxon>
        <taxon>Bacillota</taxon>
        <taxon>Clostridia</taxon>
        <taxon>Peptostreptococcales</taxon>
        <taxon>Peptoclostridiaceae</taxon>
        <taxon>Peptoclostridium</taxon>
    </lineage>
</organism>
<dbReference type="PANTHER" id="PTHR30586">
    <property type="entry name" value="ELECTRON TRANSPORT COMPLEX PROTEIN RNFE"/>
    <property type="match status" value="1"/>
</dbReference>
<keyword evidence="7 8" id="KW-0472">Membrane</keyword>
<feature type="transmembrane region" description="Helical" evidence="8">
    <location>
        <begin position="126"/>
        <end position="150"/>
    </location>
</feature>
<keyword evidence="5 8" id="KW-0249">Electron transport</keyword>
<dbReference type="GO" id="GO:0012505">
    <property type="term" value="C:endomembrane system"/>
    <property type="evidence" value="ECO:0007669"/>
    <property type="project" value="UniProtKB-SubCell"/>
</dbReference>
<evidence type="ECO:0000313" key="10">
    <source>
        <dbReference type="Proteomes" id="UP000019591"/>
    </source>
</evidence>
<evidence type="ECO:0000256" key="8">
    <source>
        <dbReference type="HAMAP-Rule" id="MF_00478"/>
    </source>
</evidence>
<dbReference type="OrthoDB" id="9790976at2"/>
<dbReference type="eggNOG" id="COG4660">
    <property type="taxonomic scope" value="Bacteria"/>
</dbReference>
<protein>
    <recommendedName>
        <fullName evidence="8">Ion-translocating oxidoreductase complex subunit E</fullName>
        <ecNumber evidence="8">7.-.-.-</ecNumber>
    </recommendedName>
    <alternativeName>
        <fullName evidence="8">Rnf electron transport complex subunit E</fullName>
    </alternativeName>
</protein>
<evidence type="ECO:0000256" key="3">
    <source>
        <dbReference type="ARBA" id="ARBA00022692"/>
    </source>
</evidence>
<gene>
    <name evidence="8 9" type="primary">rnfE</name>
    <name evidence="9" type="ORF">EAL2_c11450</name>
</gene>
<feature type="transmembrane region" description="Helical" evidence="8">
    <location>
        <begin position="96"/>
        <end position="114"/>
    </location>
</feature>
<evidence type="ECO:0000256" key="2">
    <source>
        <dbReference type="ARBA" id="ARBA00022448"/>
    </source>
</evidence>
<dbReference type="AlphaFoldDB" id="W8U693"/>
<keyword evidence="10" id="KW-1185">Reference proteome</keyword>
<dbReference type="HOGENOM" id="CLU_046659_1_1_9"/>
<keyword evidence="6 8" id="KW-1133">Transmembrane helix</keyword>
<dbReference type="PIRSF" id="PIRSF006102">
    <property type="entry name" value="NQR_DE"/>
    <property type="match status" value="1"/>
</dbReference>
<dbReference type="InterPro" id="IPR010968">
    <property type="entry name" value="RnfE"/>
</dbReference>
<dbReference type="EMBL" id="CP007452">
    <property type="protein sequence ID" value="AHM56441.1"/>
    <property type="molecule type" value="Genomic_DNA"/>
</dbReference>
<dbReference type="STRING" id="1286171.EAL2_c11450"/>